<dbReference type="RefSeq" id="WP_011796754.1">
    <property type="nucleotide sequence ID" value="NZ_CP023687.1"/>
</dbReference>
<name>A0ABY9AT25_PARCI</name>
<dbReference type="EMBL" id="CP127363">
    <property type="protein sequence ID" value="WIY50080.1"/>
    <property type="molecule type" value="Genomic_DNA"/>
</dbReference>
<feature type="domain" description="ATPase AAA-type core" evidence="1">
    <location>
        <begin position="281"/>
        <end position="399"/>
    </location>
</feature>
<protein>
    <submittedName>
        <fullName evidence="2">AAA family ATPase</fullName>
    </submittedName>
</protein>
<evidence type="ECO:0000313" key="2">
    <source>
        <dbReference type="EMBL" id="WIY50080.1"/>
    </source>
</evidence>
<evidence type="ECO:0000259" key="1">
    <source>
        <dbReference type="Pfam" id="PF00004"/>
    </source>
</evidence>
<organism evidence="2 3">
    <name type="scientific">Paracidovorax citrulli</name>
    <name type="common">Acidovorax citrulli</name>
    <dbReference type="NCBI Taxonomy" id="80869"/>
    <lineage>
        <taxon>Bacteria</taxon>
        <taxon>Pseudomonadati</taxon>
        <taxon>Pseudomonadota</taxon>
        <taxon>Betaproteobacteria</taxon>
        <taxon>Burkholderiales</taxon>
        <taxon>Comamonadaceae</taxon>
        <taxon>Paracidovorax</taxon>
    </lineage>
</organism>
<proteinExistence type="predicted"/>
<gene>
    <name evidence="2" type="ORF">QRO08_05755</name>
</gene>
<dbReference type="Pfam" id="PF00004">
    <property type="entry name" value="AAA"/>
    <property type="match status" value="1"/>
</dbReference>
<dbReference type="Proteomes" id="UP001242732">
    <property type="component" value="Chromosome"/>
</dbReference>
<dbReference type="Gene3D" id="3.40.50.300">
    <property type="entry name" value="P-loop containing nucleotide triphosphate hydrolases"/>
    <property type="match status" value="1"/>
</dbReference>
<reference evidence="2 3" key="1">
    <citation type="submission" date="2023-06" db="EMBL/GenBank/DDBJ databases">
        <authorList>
            <person name="Ham H."/>
            <person name="Park D.S."/>
        </authorList>
    </citation>
    <scope>NUCLEOTIDE SEQUENCE [LARGE SCALE GENOMIC DNA]</scope>
    <source>
        <strain evidence="2 3">KACC 17005</strain>
    </source>
</reference>
<dbReference type="SUPFAM" id="SSF52540">
    <property type="entry name" value="P-loop containing nucleoside triphosphate hydrolases"/>
    <property type="match status" value="1"/>
</dbReference>
<keyword evidence="3" id="KW-1185">Reference proteome</keyword>
<sequence>MSKAGIQSNRGDGYQTLVALGWALTVLSDPDYQWLEVDSVTWQVDDVVIGKADGSKICCQCKKNQTAFKAWSIAELSDELNKAKFLLATDSTALVRFYSRNNFGDLAALREFSTSYADECSYQANLGIAHKETDAQLEKLLAQHTPQISTYTFLSRTSFEVSPDLDRMQTLLLERLRHLVSNPSAAYNALWIRIDCLGMRSNGNGHSSAAQHRLTKASLTDLLHQAGSMLTPAVDVIKVRASFQSTSAIGRTWRRDIGNERIPSPLVNDILAAINAKHRSILLTGLPGSGKTCVMLALQDELERLAQTRSDLLPLFIQSREFADFATTQDRQAQGLSEQWVGHVARMAEDSHVVVVIDSLDVLSIAREHQVLTYFLAQIDQLLLIPNVTVITACREFDLHHDRRIAHRTWEKKFTCKPLEWQTEITPLLVKLGIDTAGTDESTRELIRNPRELALYVELAQQGGSFNVVTSQQLAQRYLSTVIQSNSVLGDAAMRAIEAMALEMLRLRSLAIPRLRFSESPDTLRALLSHNVLIEMQHEQLAFGHQTLLDVLVISGTERQGMNLNNFIQNLPPVPFVRPSIRSFIAQLATRDRGNFRKQLRTVLMSEQAFHIRRLVAESLAEQIPQDDDWPLIRDLRTTHREVFQVIYTQAIRPEWHYFWLKHLVPMLKDSQDLDGLTAHAHRVSQWKNDDATGVVAFWLDVLTTEGVDKAQFVHTMAHGITQIHVNHSGLLESLLLILLNLPRQEHSFLGHALTHCMKVGSLDDWVLWQYIAGDINEEDVLGYRFGSKLRCMPHEFGNSEDNFLADRMQKSTTLLDMAITSIERWSEIKQAHYGYLAASICSGFLGETSHNDMHSQFGYRHVNSERILLDAIESAVVHHAVTQSDWWKNNRERLGSSAEGALRYFAILACTAAPASNLDLIGYLLRDKLLLQSELSYELGTLIHRSFMQLSDTMQDAVQALIQSLHQEDTDDPAYRPWMLKKQSQLILTIPRHLRSPTSQNVLNECEKSFWPLTRHPDIGMRGGTVNAPFSFEVFLAASDDAVLRLLTHYNGYSRNSFYDFLTGGEQEVGRQLHEAASRQPTRFLYLLETQWVQLSNRFRDDIMEGVAAYLAHRHGNLQSQNGWAPVEFPDGFALAQHILDELDRHPAHWHHNRTASNSLRACAHVIKNTLSAERLVFWTINFLSFREESSISGDSVDFITIGINMARGRVVEALMIMATQLHEDNLAWPVLLAPTLRQFAADEHPAIRALILRSLPYFQRIQPDLGWELFDLAMQDSAAGLWTIAEPCLYHAYHREFEIVAQWLKRLYRDDQETALEIWGRISALAAFSKNIDFSSFLSELKSRNTSHAWVGAASVWTHSGNMQQHRDQCLAGIQAGLCLSPPHAAAVARKFKNTFREKTPLISIPTELIQRWFNVLETETESTQREFYGFNAWLNLTSTRDPMSALECTEIYLNHILRIKPYFYDHENNLTQLLTRLFAQAEEQEESDSGAMLQRVVTIQDTLLALGVSGVSDWLKDAERP</sequence>
<dbReference type="InterPro" id="IPR003959">
    <property type="entry name" value="ATPase_AAA_core"/>
</dbReference>
<evidence type="ECO:0000313" key="3">
    <source>
        <dbReference type="Proteomes" id="UP001242732"/>
    </source>
</evidence>
<dbReference type="InterPro" id="IPR027417">
    <property type="entry name" value="P-loop_NTPase"/>
</dbReference>
<accession>A0ABY9AT25</accession>